<organism evidence="2 3">
    <name type="scientific">Stylosanthes scabra</name>
    <dbReference type="NCBI Taxonomy" id="79078"/>
    <lineage>
        <taxon>Eukaryota</taxon>
        <taxon>Viridiplantae</taxon>
        <taxon>Streptophyta</taxon>
        <taxon>Embryophyta</taxon>
        <taxon>Tracheophyta</taxon>
        <taxon>Spermatophyta</taxon>
        <taxon>Magnoliopsida</taxon>
        <taxon>eudicotyledons</taxon>
        <taxon>Gunneridae</taxon>
        <taxon>Pentapetalae</taxon>
        <taxon>rosids</taxon>
        <taxon>fabids</taxon>
        <taxon>Fabales</taxon>
        <taxon>Fabaceae</taxon>
        <taxon>Papilionoideae</taxon>
        <taxon>50 kb inversion clade</taxon>
        <taxon>dalbergioids sensu lato</taxon>
        <taxon>Dalbergieae</taxon>
        <taxon>Pterocarpus clade</taxon>
        <taxon>Stylosanthes</taxon>
    </lineage>
</organism>
<gene>
    <name evidence="2" type="ORF">PIB30_037759</name>
</gene>
<keyword evidence="3" id="KW-1185">Reference proteome</keyword>
<feature type="region of interest" description="Disordered" evidence="1">
    <location>
        <begin position="516"/>
        <end position="536"/>
    </location>
</feature>
<comment type="caution">
    <text evidence="2">The sequence shown here is derived from an EMBL/GenBank/DDBJ whole genome shotgun (WGS) entry which is preliminary data.</text>
</comment>
<feature type="region of interest" description="Disordered" evidence="1">
    <location>
        <begin position="297"/>
        <end position="377"/>
    </location>
</feature>
<feature type="compositionally biased region" description="Basic and acidic residues" evidence="1">
    <location>
        <begin position="516"/>
        <end position="527"/>
    </location>
</feature>
<dbReference type="Proteomes" id="UP001341840">
    <property type="component" value="Unassembled WGS sequence"/>
</dbReference>
<dbReference type="EMBL" id="JASCZI010121020">
    <property type="protein sequence ID" value="MED6158950.1"/>
    <property type="molecule type" value="Genomic_DNA"/>
</dbReference>
<evidence type="ECO:0008006" key="4">
    <source>
        <dbReference type="Google" id="ProtNLM"/>
    </source>
</evidence>
<feature type="compositionally biased region" description="Gly residues" evidence="1">
    <location>
        <begin position="317"/>
        <end position="328"/>
    </location>
</feature>
<reference evidence="2 3" key="1">
    <citation type="journal article" date="2023" name="Plants (Basel)">
        <title>Bridging the Gap: Combining Genomics and Transcriptomics Approaches to Understand Stylosanthes scabra, an Orphan Legume from the Brazilian Caatinga.</title>
        <authorList>
            <person name="Ferreira-Neto J.R.C."/>
            <person name="da Silva M.D."/>
            <person name="Binneck E."/>
            <person name="de Melo N.F."/>
            <person name="da Silva R.H."/>
            <person name="de Melo A.L.T.M."/>
            <person name="Pandolfi V."/>
            <person name="Bustamante F.O."/>
            <person name="Brasileiro-Vidal A.C."/>
            <person name="Benko-Iseppon A.M."/>
        </authorList>
    </citation>
    <scope>NUCLEOTIDE SEQUENCE [LARGE SCALE GENOMIC DNA]</scope>
    <source>
        <tissue evidence="2">Leaves</tissue>
    </source>
</reference>
<evidence type="ECO:0000256" key="1">
    <source>
        <dbReference type="SAM" id="MobiDB-lite"/>
    </source>
</evidence>
<protein>
    <recommendedName>
        <fullName evidence="4">Transposase (Putative), gypsy type</fullName>
    </recommendedName>
</protein>
<accession>A0ABU6UEA3</accession>
<sequence>MAKVREDNPEEGVHEVEEAQMPHELNPLYNWVTRDVLGSPSTLTKDYLKSLKESGVICGGGEEEEHYRVELPRRGERICELNLEHPRVPHWLWVNEVMFTEFGVRIPFSSFQQRLLQRCFVAPSQFHPNTWSSIRCFELVTKYLELPQDPEVFLYLFTVFSPNAEGKTKKWYMSVRPGKYRRIFGLYEESFHDFKGQYFKVFPVGDHPPFWLTLERDAGRFPSYWSKDAGLNYVPVSYKRLNKEQRDTTDVLLWLFSKRFLKPKAVLGNPERAREAILEMAGGKKSLALLRRAMQANPQGPVFPDPMSGQASSSNPEGGGSSNVGGGTTAQLEVSSPIREEGSKEQVEVVPSSPSGRPANDETTSSRKRPRISDASERDLCPIDHSFDALGFIESNFMGPRALEALRNYDPIESTRWVQWAMLRSATILKSVEPRLTMADHWERRCSQLTGEMKSLDLCRSELEKEKAEAESAKSRAEKDLEAALKATKEKDVEVQRLKDREVDLLAELESAKKQVTAEKARADKVEPSFTAAEAG</sequence>
<evidence type="ECO:0000313" key="2">
    <source>
        <dbReference type="EMBL" id="MED6158950.1"/>
    </source>
</evidence>
<feature type="compositionally biased region" description="Basic and acidic residues" evidence="1">
    <location>
        <begin position="338"/>
        <end position="347"/>
    </location>
</feature>
<proteinExistence type="predicted"/>
<name>A0ABU6UEA3_9FABA</name>
<evidence type="ECO:0000313" key="3">
    <source>
        <dbReference type="Proteomes" id="UP001341840"/>
    </source>
</evidence>